<comment type="caution">
    <text evidence="2">The sequence shown here is derived from an EMBL/GenBank/DDBJ whole genome shotgun (WGS) entry which is preliminary data.</text>
</comment>
<dbReference type="SMART" id="SM00256">
    <property type="entry name" value="FBOX"/>
    <property type="match status" value="1"/>
</dbReference>
<sequence>MASMRNLKRKSPENGALVFPLDKLNQDLLERVLSRLPTSTFLRLASVCKRWKSAATSPAFHHACSQIPSREPWFYMVDSSQSSHFKNQQHFVYDSSEMNWKFFTYPSDFLKEKQQNESNFLPVAASAGLLCLHNGDKGEFTIFNPVTSSCRKLPSLDYSDTLCAIGMISSQESYKLFLIFGEIPNLSFRVYNSMTDSWEDSAILSKKSPSCPAAQSCSTDDDDEEEDDDQMFYFLSKCGNVVATEIQKNPCKQYSSITTTTKGGNGQEILCFLNSSGKVVACNLTEKNFFEYQRLLPLHQEYSIDLVECGGELFTVVLSEFLETASLRVWKFDEKEWIWNQVLAMPAAISHEFYGKKVDINCTGGGTGEHMLVCISCADDESCRYFLCRLDGNEWTELPACSSGVDGYSRKFTCAFSFQPRIEASA</sequence>
<dbReference type="InterPro" id="IPR005174">
    <property type="entry name" value="KIB1-4_b-propeller"/>
</dbReference>
<dbReference type="Proteomes" id="UP000224567">
    <property type="component" value="Unassembled WGS sequence"/>
</dbReference>
<name>A0A2G2W7P6_CAPBA</name>
<accession>A0A2G2W7P6</accession>
<reference evidence="2 3" key="1">
    <citation type="journal article" date="2017" name="Genome Biol.">
        <title>New reference genome sequences of hot pepper reveal the massive evolution of plant disease-resistance genes by retroduplication.</title>
        <authorList>
            <person name="Kim S."/>
            <person name="Park J."/>
            <person name="Yeom S.I."/>
            <person name="Kim Y.M."/>
            <person name="Seo E."/>
            <person name="Kim K.T."/>
            <person name="Kim M.S."/>
            <person name="Lee J.M."/>
            <person name="Cheong K."/>
            <person name="Shin H.S."/>
            <person name="Kim S.B."/>
            <person name="Han K."/>
            <person name="Lee J."/>
            <person name="Park M."/>
            <person name="Lee H.A."/>
            <person name="Lee H.Y."/>
            <person name="Lee Y."/>
            <person name="Oh S."/>
            <person name="Lee J.H."/>
            <person name="Choi E."/>
            <person name="Choi E."/>
            <person name="Lee S.E."/>
            <person name="Jeon J."/>
            <person name="Kim H."/>
            <person name="Choi G."/>
            <person name="Song H."/>
            <person name="Lee J."/>
            <person name="Lee S.C."/>
            <person name="Kwon J.K."/>
            <person name="Lee H.Y."/>
            <person name="Koo N."/>
            <person name="Hong Y."/>
            <person name="Kim R.W."/>
            <person name="Kang W.H."/>
            <person name="Huh J.H."/>
            <person name="Kang B.C."/>
            <person name="Yang T.J."/>
            <person name="Lee Y.H."/>
            <person name="Bennetzen J.L."/>
            <person name="Choi D."/>
        </authorList>
    </citation>
    <scope>NUCLEOTIDE SEQUENCE [LARGE SCALE GENOMIC DNA]</scope>
    <source>
        <strain evidence="3">cv. PBC81</strain>
    </source>
</reference>
<dbReference type="AlphaFoldDB" id="A0A2G2W7P6"/>
<proteinExistence type="predicted"/>
<keyword evidence="3" id="KW-1185">Reference proteome</keyword>
<dbReference type="InterPro" id="IPR001810">
    <property type="entry name" value="F-box_dom"/>
</dbReference>
<dbReference type="OrthoDB" id="2095648at2759"/>
<dbReference type="STRING" id="33114.A0A2G2W7P6"/>
<dbReference type="SUPFAM" id="SSF81383">
    <property type="entry name" value="F-box domain"/>
    <property type="match status" value="1"/>
</dbReference>
<dbReference type="PROSITE" id="PS50181">
    <property type="entry name" value="FBOX"/>
    <property type="match status" value="1"/>
</dbReference>
<dbReference type="PANTHER" id="PTHR31672:SF7">
    <property type="entry name" value="F-BOX DOMAIN-CONTAINING PROTEIN"/>
    <property type="match status" value="1"/>
</dbReference>
<dbReference type="PANTHER" id="PTHR31672">
    <property type="entry name" value="BNACNNG10540D PROTEIN"/>
    <property type="match status" value="1"/>
</dbReference>
<evidence type="ECO:0000259" key="1">
    <source>
        <dbReference type="PROSITE" id="PS50181"/>
    </source>
</evidence>
<dbReference type="InterPro" id="IPR036047">
    <property type="entry name" value="F-box-like_dom_sf"/>
</dbReference>
<feature type="domain" description="F-box" evidence="1">
    <location>
        <begin position="18"/>
        <end position="63"/>
    </location>
</feature>
<reference evidence="3" key="2">
    <citation type="journal article" date="2017" name="J. Anim. Genet.">
        <title>Multiple reference genome sequences of hot pepper reveal the massive evolution of plant disease resistance genes by retroduplication.</title>
        <authorList>
            <person name="Kim S."/>
            <person name="Park J."/>
            <person name="Yeom S.-I."/>
            <person name="Kim Y.-M."/>
            <person name="Seo E."/>
            <person name="Kim K.-T."/>
            <person name="Kim M.-S."/>
            <person name="Lee J.M."/>
            <person name="Cheong K."/>
            <person name="Shin H.-S."/>
            <person name="Kim S.-B."/>
            <person name="Han K."/>
            <person name="Lee J."/>
            <person name="Park M."/>
            <person name="Lee H.-A."/>
            <person name="Lee H.-Y."/>
            <person name="Lee Y."/>
            <person name="Oh S."/>
            <person name="Lee J.H."/>
            <person name="Choi E."/>
            <person name="Choi E."/>
            <person name="Lee S.E."/>
            <person name="Jeon J."/>
            <person name="Kim H."/>
            <person name="Choi G."/>
            <person name="Song H."/>
            <person name="Lee J."/>
            <person name="Lee S.-C."/>
            <person name="Kwon J.-K."/>
            <person name="Lee H.-Y."/>
            <person name="Koo N."/>
            <person name="Hong Y."/>
            <person name="Kim R.W."/>
            <person name="Kang W.-H."/>
            <person name="Huh J.H."/>
            <person name="Kang B.-C."/>
            <person name="Yang T.-J."/>
            <person name="Lee Y.-H."/>
            <person name="Bennetzen J.L."/>
            <person name="Choi D."/>
        </authorList>
    </citation>
    <scope>NUCLEOTIDE SEQUENCE [LARGE SCALE GENOMIC DNA]</scope>
    <source>
        <strain evidence="3">cv. PBC81</strain>
    </source>
</reference>
<evidence type="ECO:0000313" key="3">
    <source>
        <dbReference type="Proteomes" id="UP000224567"/>
    </source>
</evidence>
<protein>
    <recommendedName>
        <fullName evidence="1">F-box domain-containing protein</fullName>
    </recommendedName>
</protein>
<dbReference type="CDD" id="cd22157">
    <property type="entry name" value="F-box_AtFBW1-like"/>
    <property type="match status" value="1"/>
</dbReference>
<evidence type="ECO:0000313" key="2">
    <source>
        <dbReference type="EMBL" id="PHT41263.1"/>
    </source>
</evidence>
<dbReference type="InterPro" id="IPR050796">
    <property type="entry name" value="SCF_F-box_component"/>
</dbReference>
<dbReference type="Pfam" id="PF00646">
    <property type="entry name" value="F-box"/>
    <property type="match status" value="1"/>
</dbReference>
<organism evidence="2 3">
    <name type="scientific">Capsicum baccatum</name>
    <name type="common">Peruvian pepper</name>
    <dbReference type="NCBI Taxonomy" id="33114"/>
    <lineage>
        <taxon>Eukaryota</taxon>
        <taxon>Viridiplantae</taxon>
        <taxon>Streptophyta</taxon>
        <taxon>Embryophyta</taxon>
        <taxon>Tracheophyta</taxon>
        <taxon>Spermatophyta</taxon>
        <taxon>Magnoliopsida</taxon>
        <taxon>eudicotyledons</taxon>
        <taxon>Gunneridae</taxon>
        <taxon>Pentapetalae</taxon>
        <taxon>asterids</taxon>
        <taxon>lamiids</taxon>
        <taxon>Solanales</taxon>
        <taxon>Solanaceae</taxon>
        <taxon>Solanoideae</taxon>
        <taxon>Capsiceae</taxon>
        <taxon>Capsicum</taxon>
    </lineage>
</organism>
<dbReference type="Gene3D" id="1.20.1280.50">
    <property type="match status" value="1"/>
</dbReference>
<dbReference type="EMBL" id="MLFT02000008">
    <property type="protein sequence ID" value="PHT41263.1"/>
    <property type="molecule type" value="Genomic_DNA"/>
</dbReference>
<gene>
    <name evidence="2" type="ORF">CQW23_20117</name>
</gene>
<dbReference type="Pfam" id="PF03478">
    <property type="entry name" value="Beta-prop_KIB1-4"/>
    <property type="match status" value="1"/>
</dbReference>